<keyword evidence="4" id="KW-0676">Redox-active center</keyword>
<dbReference type="InterPro" id="IPR050553">
    <property type="entry name" value="Thioredoxin_ResA/DsbE_sf"/>
</dbReference>
<dbReference type="InterPro" id="IPR013766">
    <property type="entry name" value="Thioredoxin_domain"/>
</dbReference>
<evidence type="ECO:0000256" key="4">
    <source>
        <dbReference type="ARBA" id="ARBA00023284"/>
    </source>
</evidence>
<dbReference type="SUPFAM" id="SSF52833">
    <property type="entry name" value="Thioredoxin-like"/>
    <property type="match status" value="1"/>
</dbReference>
<evidence type="ECO:0000313" key="8">
    <source>
        <dbReference type="EMBL" id="CAB4721134.1"/>
    </source>
</evidence>
<evidence type="ECO:0000256" key="1">
    <source>
        <dbReference type="ARBA" id="ARBA00004196"/>
    </source>
</evidence>
<proteinExistence type="predicted"/>
<name>A0A6J7QHU4_9ZZZZ</name>
<keyword evidence="2" id="KW-0201">Cytochrome c-type biogenesis</keyword>
<dbReference type="CDD" id="cd02966">
    <property type="entry name" value="TlpA_like_family"/>
    <property type="match status" value="1"/>
</dbReference>
<organism evidence="12">
    <name type="scientific">freshwater metagenome</name>
    <dbReference type="NCBI Taxonomy" id="449393"/>
    <lineage>
        <taxon>unclassified sequences</taxon>
        <taxon>metagenomes</taxon>
        <taxon>ecological metagenomes</taxon>
    </lineage>
</organism>
<feature type="region of interest" description="Disordered" evidence="5">
    <location>
        <begin position="34"/>
        <end position="54"/>
    </location>
</feature>
<dbReference type="GO" id="GO:0030313">
    <property type="term" value="C:cell envelope"/>
    <property type="evidence" value="ECO:0007669"/>
    <property type="project" value="UniProtKB-SubCell"/>
</dbReference>
<evidence type="ECO:0000256" key="3">
    <source>
        <dbReference type="ARBA" id="ARBA00023157"/>
    </source>
</evidence>
<dbReference type="Pfam" id="PF00578">
    <property type="entry name" value="AhpC-TSA"/>
    <property type="match status" value="1"/>
</dbReference>
<protein>
    <submittedName>
        <fullName evidence="12">Unannotated protein</fullName>
    </submittedName>
</protein>
<evidence type="ECO:0000313" key="12">
    <source>
        <dbReference type="EMBL" id="CAB5015929.1"/>
    </source>
</evidence>
<dbReference type="Gene3D" id="3.40.30.10">
    <property type="entry name" value="Glutaredoxin"/>
    <property type="match status" value="1"/>
</dbReference>
<dbReference type="EMBL" id="CAFBIY010000136">
    <property type="protein sequence ID" value="CAB4852525.1"/>
    <property type="molecule type" value="Genomic_DNA"/>
</dbReference>
<evidence type="ECO:0000313" key="10">
    <source>
        <dbReference type="EMBL" id="CAB4852525.1"/>
    </source>
</evidence>
<evidence type="ECO:0000313" key="7">
    <source>
        <dbReference type="EMBL" id="CAB4363128.1"/>
    </source>
</evidence>
<keyword evidence="3" id="KW-1015">Disulfide bond</keyword>
<dbReference type="EMBL" id="CAESGF010000004">
    <property type="protein sequence ID" value="CAB4363128.1"/>
    <property type="molecule type" value="Genomic_DNA"/>
</dbReference>
<dbReference type="PANTHER" id="PTHR42852">
    <property type="entry name" value="THIOL:DISULFIDE INTERCHANGE PROTEIN DSBE"/>
    <property type="match status" value="1"/>
</dbReference>
<sequence length="197" mass="20660">MAPVQVRKRLLFGSLAVSAVASVAVGFILADRNTGGSSTTSTEATDTRPAPDVGGIDTNAVVEGKPLPDVNVQNLAGDDIPTSSLIGMPMVINVWGSTCIPCKEELPAFAAAYAKYGSKVQFVGLDFLGPSDREERFARGKGVKYQLLYDGNGEFISTAGIAAFPVTLFVNAKGVIVRQTGQLDEATLAKYIESDLG</sequence>
<dbReference type="InterPro" id="IPR000866">
    <property type="entry name" value="AhpC/TSA"/>
</dbReference>
<comment type="subcellular location">
    <subcellularLocation>
        <location evidence="1">Cell envelope</location>
    </subcellularLocation>
</comment>
<dbReference type="EMBL" id="CAEZYF010000007">
    <property type="protein sequence ID" value="CAB4721134.1"/>
    <property type="molecule type" value="Genomic_DNA"/>
</dbReference>
<evidence type="ECO:0000313" key="9">
    <source>
        <dbReference type="EMBL" id="CAB4808452.1"/>
    </source>
</evidence>
<reference evidence="12" key="1">
    <citation type="submission" date="2020-05" db="EMBL/GenBank/DDBJ databases">
        <authorList>
            <person name="Chiriac C."/>
            <person name="Salcher M."/>
            <person name="Ghai R."/>
            <person name="Kavagutti S V."/>
        </authorList>
    </citation>
    <scope>NUCLEOTIDE SEQUENCE</scope>
</reference>
<dbReference type="EMBL" id="CAFAAV010000029">
    <property type="protein sequence ID" value="CAB4808452.1"/>
    <property type="molecule type" value="Genomic_DNA"/>
</dbReference>
<dbReference type="GO" id="GO:0016491">
    <property type="term" value="F:oxidoreductase activity"/>
    <property type="evidence" value="ECO:0007669"/>
    <property type="project" value="InterPro"/>
</dbReference>
<evidence type="ECO:0000256" key="2">
    <source>
        <dbReference type="ARBA" id="ARBA00022748"/>
    </source>
</evidence>
<dbReference type="PROSITE" id="PS51352">
    <property type="entry name" value="THIOREDOXIN_2"/>
    <property type="match status" value="1"/>
</dbReference>
<dbReference type="GO" id="GO:0016209">
    <property type="term" value="F:antioxidant activity"/>
    <property type="evidence" value="ECO:0007669"/>
    <property type="project" value="InterPro"/>
</dbReference>
<evidence type="ECO:0000259" key="6">
    <source>
        <dbReference type="PROSITE" id="PS51352"/>
    </source>
</evidence>
<evidence type="ECO:0000313" key="11">
    <source>
        <dbReference type="EMBL" id="CAB4922016.1"/>
    </source>
</evidence>
<dbReference type="GO" id="GO:0017004">
    <property type="term" value="P:cytochrome complex assembly"/>
    <property type="evidence" value="ECO:0007669"/>
    <property type="project" value="UniProtKB-KW"/>
</dbReference>
<dbReference type="EMBL" id="CAFBOL010000133">
    <property type="protein sequence ID" value="CAB5015929.1"/>
    <property type="molecule type" value="Genomic_DNA"/>
</dbReference>
<evidence type="ECO:0000256" key="5">
    <source>
        <dbReference type="SAM" id="MobiDB-lite"/>
    </source>
</evidence>
<dbReference type="InterPro" id="IPR036249">
    <property type="entry name" value="Thioredoxin-like_sf"/>
</dbReference>
<feature type="domain" description="Thioredoxin" evidence="6">
    <location>
        <begin position="61"/>
        <end position="197"/>
    </location>
</feature>
<dbReference type="EMBL" id="CAFBMT010000004">
    <property type="protein sequence ID" value="CAB4922016.1"/>
    <property type="molecule type" value="Genomic_DNA"/>
</dbReference>
<accession>A0A6J7QHU4</accession>
<dbReference type="PANTHER" id="PTHR42852:SF6">
    <property type="entry name" value="THIOL:DISULFIDE INTERCHANGE PROTEIN DSBE"/>
    <property type="match status" value="1"/>
</dbReference>
<dbReference type="AlphaFoldDB" id="A0A6J7QHU4"/>
<gene>
    <name evidence="8" type="ORF">UFOPK2656_01347</name>
    <name evidence="9" type="ORF">UFOPK3099_00570</name>
    <name evidence="10" type="ORF">UFOPK3267_02141</name>
    <name evidence="11" type="ORF">UFOPK3651_00918</name>
    <name evidence="12" type="ORF">UFOPK3931_03076</name>
    <name evidence="7" type="ORF">UFOPK4189_00907</name>
</gene>